<dbReference type="EMBL" id="AYSL01000838">
    <property type="protein sequence ID" value="KTF06959.1"/>
    <property type="molecule type" value="Genomic_DNA"/>
</dbReference>
<organism evidence="1">
    <name type="scientific">marine sediment metagenome</name>
    <dbReference type="NCBI Taxonomy" id="412755"/>
    <lineage>
        <taxon>unclassified sequences</taxon>
        <taxon>metagenomes</taxon>
        <taxon>ecological metagenomes</taxon>
    </lineage>
</organism>
<gene>
    <name evidence="1" type="ORF">MGSAQ_001545</name>
</gene>
<accession>A0A1B6NU20</accession>
<protein>
    <submittedName>
        <fullName evidence="1">Uncharacterized protein</fullName>
    </submittedName>
</protein>
<reference evidence="1" key="1">
    <citation type="submission" date="2013-11" db="EMBL/GenBank/DDBJ databases">
        <title>Microbial diversity, functional groups and degradation webs in Northern and Southern Mediterranean and Red Sea marine crude oil polluted sites.</title>
        <authorList>
            <person name="Daffonchio D."/>
            <person name="Mapelli F."/>
            <person name="Ferrer M."/>
            <person name="Richter M."/>
            <person name="Cherif A."/>
            <person name="Malkawi H.I."/>
            <person name="Yakimov M.M."/>
            <person name="Abdel-Fattah Y.R."/>
            <person name="Blaghen M."/>
            <person name="Golyshin P.N."/>
            <person name="Kalogerakis N."/>
            <person name="Boon N."/>
            <person name="Magagnini M."/>
            <person name="Fava F."/>
        </authorList>
    </citation>
    <scope>NUCLEOTIDE SEQUENCE</scope>
</reference>
<dbReference type="AlphaFoldDB" id="A0A1B6NU20"/>
<feature type="non-terminal residue" evidence="1">
    <location>
        <position position="1"/>
    </location>
</feature>
<evidence type="ECO:0000313" key="1">
    <source>
        <dbReference type="EMBL" id="KTF06959.1"/>
    </source>
</evidence>
<name>A0A1B6NU20_9ZZZZ</name>
<comment type="caution">
    <text evidence="1">The sequence shown here is derived from an EMBL/GenBank/DDBJ whole genome shotgun (WGS) entry which is preliminary data.</text>
</comment>
<sequence length="26" mass="2602">DETLVYTADFTPVGGSASGSITADRA</sequence>
<proteinExistence type="predicted"/>